<feature type="transmembrane region" description="Helical" evidence="6">
    <location>
        <begin position="26"/>
        <end position="49"/>
    </location>
</feature>
<reference evidence="7" key="1">
    <citation type="submission" date="2020-08" db="EMBL/GenBank/DDBJ databases">
        <title>Chromosome-level assembly of Southern catfish (Silurus meridionalis) provides insights into visual adaptation to the nocturnal and benthic lifestyles.</title>
        <authorList>
            <person name="Zhang Y."/>
            <person name="Wang D."/>
            <person name="Peng Z."/>
        </authorList>
    </citation>
    <scope>NUCLEOTIDE SEQUENCE</scope>
    <source>
        <strain evidence="7">SWU-2019-XX</strain>
        <tissue evidence="7">Muscle</tissue>
    </source>
</reference>
<evidence type="ECO:0000256" key="6">
    <source>
        <dbReference type="SAM" id="Phobius"/>
    </source>
</evidence>
<feature type="transmembrane region" description="Helical" evidence="6">
    <location>
        <begin position="140"/>
        <end position="160"/>
    </location>
</feature>
<evidence type="ECO:0000313" key="7">
    <source>
        <dbReference type="EMBL" id="KAF7711058.1"/>
    </source>
</evidence>
<keyword evidence="3 6" id="KW-0812">Transmembrane</keyword>
<protein>
    <recommendedName>
        <fullName evidence="9">Membrane-spanning 4-domains subfamily A member 4A</fullName>
    </recommendedName>
</protein>
<proteinExistence type="inferred from homology"/>
<feature type="transmembrane region" description="Helical" evidence="6">
    <location>
        <begin position="70"/>
        <end position="90"/>
    </location>
</feature>
<evidence type="ECO:0000256" key="1">
    <source>
        <dbReference type="ARBA" id="ARBA00004141"/>
    </source>
</evidence>
<sequence length="339" mass="36411">MQYIITGSLSVAAETNLNSCVVKGSLGMNVVSAVFSAVGIGVLTGDFFLYYYCNQYSCSMFEARSKAISAVLLVFAILQFIISITISAFGCKATCCSEPMVPIVTYSTQSALSNPHTFQSNMVQSHQPQIFTFLKGQPKALGTVQIMIGMITLLFGIVLVSDPPYAPVSVISGNVFWASIFYIITGSLSVAAESNIQNCLVQGSLGMNVVSALMSAAGIGVLTTDLFLQYYCYSYQDCYRFEARSKSISAVLLIFTILQFIISICISVFACKATCDSATMVPIVTYTNQAVSGNPQVPISTFGNQAFQGAAHNVVYIPQTEGNNMSNSAPQNFHGWIKG</sequence>
<evidence type="ECO:0000256" key="5">
    <source>
        <dbReference type="ARBA" id="ARBA00023136"/>
    </source>
</evidence>
<evidence type="ECO:0000256" key="2">
    <source>
        <dbReference type="ARBA" id="ARBA00009565"/>
    </source>
</evidence>
<organism evidence="7 8">
    <name type="scientific">Silurus meridionalis</name>
    <name type="common">Southern catfish</name>
    <name type="synonym">Silurus soldatovi meridionalis</name>
    <dbReference type="NCBI Taxonomy" id="175797"/>
    <lineage>
        <taxon>Eukaryota</taxon>
        <taxon>Metazoa</taxon>
        <taxon>Chordata</taxon>
        <taxon>Craniata</taxon>
        <taxon>Vertebrata</taxon>
        <taxon>Euteleostomi</taxon>
        <taxon>Actinopterygii</taxon>
        <taxon>Neopterygii</taxon>
        <taxon>Teleostei</taxon>
        <taxon>Ostariophysi</taxon>
        <taxon>Siluriformes</taxon>
        <taxon>Siluridae</taxon>
        <taxon>Silurus</taxon>
    </lineage>
</organism>
<name>A0A8T0BVM5_SILME</name>
<dbReference type="Proteomes" id="UP000606274">
    <property type="component" value="Unassembled WGS sequence"/>
</dbReference>
<evidence type="ECO:0000313" key="8">
    <source>
        <dbReference type="Proteomes" id="UP000606274"/>
    </source>
</evidence>
<feature type="transmembrane region" description="Helical" evidence="6">
    <location>
        <begin position="248"/>
        <end position="270"/>
    </location>
</feature>
<keyword evidence="8" id="KW-1185">Reference proteome</keyword>
<dbReference type="PANTHER" id="PTHR23320">
    <property type="entry name" value="MEMBRANE-SPANNING 4-DOMAINS SUBFAMILY A MS4A -RELATED"/>
    <property type="match status" value="1"/>
</dbReference>
<evidence type="ECO:0008006" key="9">
    <source>
        <dbReference type="Google" id="ProtNLM"/>
    </source>
</evidence>
<comment type="caution">
    <text evidence="7">The sequence shown here is derived from an EMBL/GenBank/DDBJ whole genome shotgun (WGS) entry which is preliminary data.</text>
</comment>
<dbReference type="GO" id="GO:0016020">
    <property type="term" value="C:membrane"/>
    <property type="evidence" value="ECO:0007669"/>
    <property type="project" value="UniProtKB-SubCell"/>
</dbReference>
<dbReference type="EMBL" id="JABFDY010000001">
    <property type="protein sequence ID" value="KAF7711058.1"/>
    <property type="molecule type" value="Genomic_DNA"/>
</dbReference>
<gene>
    <name evidence="7" type="ORF">HF521_000069</name>
</gene>
<dbReference type="PANTHER" id="PTHR23320:SF128">
    <property type="entry name" value="MEMBRANE-SPANNING 4-DOMAINS SUBFAMILY A MEMBER 4A"/>
    <property type="match status" value="1"/>
</dbReference>
<keyword evidence="4 6" id="KW-1133">Transmembrane helix</keyword>
<feature type="transmembrane region" description="Helical" evidence="6">
    <location>
        <begin position="165"/>
        <end position="185"/>
    </location>
</feature>
<comment type="subcellular location">
    <subcellularLocation>
        <location evidence="1">Membrane</location>
        <topology evidence="1">Multi-pass membrane protein</topology>
    </subcellularLocation>
</comment>
<keyword evidence="5 6" id="KW-0472">Membrane</keyword>
<feature type="transmembrane region" description="Helical" evidence="6">
    <location>
        <begin position="205"/>
        <end position="228"/>
    </location>
</feature>
<accession>A0A8T0BVM5</accession>
<evidence type="ECO:0000256" key="4">
    <source>
        <dbReference type="ARBA" id="ARBA00022989"/>
    </source>
</evidence>
<evidence type="ECO:0000256" key="3">
    <source>
        <dbReference type="ARBA" id="ARBA00022692"/>
    </source>
</evidence>
<dbReference type="InterPro" id="IPR007237">
    <property type="entry name" value="CD20-like"/>
</dbReference>
<dbReference type="Pfam" id="PF04103">
    <property type="entry name" value="CD20"/>
    <property type="match status" value="2"/>
</dbReference>
<dbReference type="AlphaFoldDB" id="A0A8T0BVM5"/>
<dbReference type="InterPro" id="IPR030417">
    <property type="entry name" value="MS4A"/>
</dbReference>
<comment type="similarity">
    <text evidence="2">Belongs to the MS4A family.</text>
</comment>